<dbReference type="Proteomes" id="UP001221142">
    <property type="component" value="Unassembled WGS sequence"/>
</dbReference>
<gene>
    <name evidence="2" type="ORF">FB45DRAFT_317542</name>
</gene>
<feature type="transmembrane region" description="Helical" evidence="1">
    <location>
        <begin position="25"/>
        <end position="52"/>
    </location>
</feature>
<feature type="transmembrane region" description="Helical" evidence="1">
    <location>
        <begin position="184"/>
        <end position="204"/>
    </location>
</feature>
<keyword evidence="1" id="KW-0472">Membrane</keyword>
<dbReference type="AlphaFoldDB" id="A0AAD7FAA5"/>
<keyword evidence="1" id="KW-0812">Transmembrane</keyword>
<keyword evidence="3" id="KW-1185">Reference proteome</keyword>
<feature type="transmembrane region" description="Helical" evidence="1">
    <location>
        <begin position="114"/>
        <end position="133"/>
    </location>
</feature>
<feature type="transmembrane region" description="Helical" evidence="1">
    <location>
        <begin position="64"/>
        <end position="89"/>
    </location>
</feature>
<reference evidence="2" key="1">
    <citation type="submission" date="2023-03" db="EMBL/GenBank/DDBJ databases">
        <title>Massive genome expansion in bonnet fungi (Mycena s.s.) driven by repeated elements and novel gene families across ecological guilds.</title>
        <authorList>
            <consortium name="Lawrence Berkeley National Laboratory"/>
            <person name="Harder C.B."/>
            <person name="Miyauchi S."/>
            <person name="Viragh M."/>
            <person name="Kuo A."/>
            <person name="Thoen E."/>
            <person name="Andreopoulos B."/>
            <person name="Lu D."/>
            <person name="Skrede I."/>
            <person name="Drula E."/>
            <person name="Henrissat B."/>
            <person name="Morin E."/>
            <person name="Kohler A."/>
            <person name="Barry K."/>
            <person name="LaButti K."/>
            <person name="Morin E."/>
            <person name="Salamov A."/>
            <person name="Lipzen A."/>
            <person name="Mereny Z."/>
            <person name="Hegedus B."/>
            <person name="Baldrian P."/>
            <person name="Stursova M."/>
            <person name="Weitz H."/>
            <person name="Taylor A."/>
            <person name="Grigoriev I.V."/>
            <person name="Nagy L.G."/>
            <person name="Martin F."/>
            <person name="Kauserud H."/>
        </authorList>
    </citation>
    <scope>NUCLEOTIDE SEQUENCE</scope>
    <source>
        <strain evidence="2">9284</strain>
    </source>
</reference>
<evidence type="ECO:0000313" key="2">
    <source>
        <dbReference type="EMBL" id="KAJ7611834.1"/>
    </source>
</evidence>
<name>A0AAD7FAA5_9AGAR</name>
<proteinExistence type="predicted"/>
<feature type="transmembrane region" description="Helical" evidence="1">
    <location>
        <begin position="140"/>
        <end position="164"/>
    </location>
</feature>
<dbReference type="EMBL" id="JARKIF010000032">
    <property type="protein sequence ID" value="KAJ7611834.1"/>
    <property type="molecule type" value="Genomic_DNA"/>
</dbReference>
<organism evidence="2 3">
    <name type="scientific">Roridomyces roridus</name>
    <dbReference type="NCBI Taxonomy" id="1738132"/>
    <lineage>
        <taxon>Eukaryota</taxon>
        <taxon>Fungi</taxon>
        <taxon>Dikarya</taxon>
        <taxon>Basidiomycota</taxon>
        <taxon>Agaricomycotina</taxon>
        <taxon>Agaricomycetes</taxon>
        <taxon>Agaricomycetidae</taxon>
        <taxon>Agaricales</taxon>
        <taxon>Marasmiineae</taxon>
        <taxon>Mycenaceae</taxon>
        <taxon>Roridomyces</taxon>
    </lineage>
</organism>
<sequence length="344" mass="38841">MSSIMRRAIEQGPGLDGQDIYVLKIWLLEITAAAVTYGLFLCIGLMTTYTVIRRGLRKQRPRQALLAIILIMLVGATAHLALYMAWMIVQLPSLAAEYVDRTMLLNRLGLAQTWIRRLTYFLSDIIVVWRAWVIWPNNRIVHAGLFVCLLATGATSLTLAVFNYNTQFRHKHYHALEQNFLGTFPLLITNFASTALISYKLWYYRQNIKKHLNRAGGSKTKVESVLILLMESGGLYLAFWILLMVGDFGYYGPDFGFEWFQPNISGLYPTVIILMVSRQMMMSEDLITDGPNLSTSNPSTERTIWFASPSAYSTRRSQSRSVVRISDVSAAGLHPVALASPGKE</sequence>
<feature type="transmembrane region" description="Helical" evidence="1">
    <location>
        <begin position="257"/>
        <end position="276"/>
    </location>
</feature>
<evidence type="ECO:0000313" key="3">
    <source>
        <dbReference type="Proteomes" id="UP001221142"/>
    </source>
</evidence>
<protein>
    <submittedName>
        <fullName evidence="2">Uncharacterized protein</fullName>
    </submittedName>
</protein>
<keyword evidence="1" id="KW-1133">Transmembrane helix</keyword>
<accession>A0AAD7FAA5</accession>
<evidence type="ECO:0000256" key="1">
    <source>
        <dbReference type="SAM" id="Phobius"/>
    </source>
</evidence>
<comment type="caution">
    <text evidence="2">The sequence shown here is derived from an EMBL/GenBank/DDBJ whole genome shotgun (WGS) entry which is preliminary data.</text>
</comment>
<feature type="transmembrane region" description="Helical" evidence="1">
    <location>
        <begin position="225"/>
        <end position="245"/>
    </location>
</feature>